<keyword evidence="2" id="KW-0175">Coiled coil</keyword>
<gene>
    <name evidence="3" type="ordered locus">Geob_1097</name>
</gene>
<dbReference type="InterPro" id="IPR014162">
    <property type="entry name" value="CpoB_C"/>
</dbReference>
<keyword evidence="3" id="KW-0449">Lipoprotein</keyword>
<feature type="repeat" description="TPR" evidence="1">
    <location>
        <begin position="154"/>
        <end position="187"/>
    </location>
</feature>
<feature type="coiled-coil region" evidence="2">
    <location>
        <begin position="114"/>
        <end position="148"/>
    </location>
</feature>
<dbReference type="Pfam" id="PF13432">
    <property type="entry name" value="TPR_16"/>
    <property type="match status" value="1"/>
</dbReference>
<accession>B9M347</accession>
<dbReference type="InterPro" id="IPR034706">
    <property type="entry name" value="CpoB"/>
</dbReference>
<protein>
    <submittedName>
        <fullName evidence="3">TPR domain lipoprotein</fullName>
    </submittedName>
</protein>
<dbReference type="OrthoDB" id="13540at2"/>
<name>B9M347_GEODF</name>
<reference evidence="3 4" key="1">
    <citation type="submission" date="2009-01" db="EMBL/GenBank/DDBJ databases">
        <title>Complete sequence of Geobacter sp. FRC-32.</title>
        <authorList>
            <consortium name="US DOE Joint Genome Institute"/>
            <person name="Lucas S."/>
            <person name="Copeland A."/>
            <person name="Lapidus A."/>
            <person name="Glavina del Rio T."/>
            <person name="Dalin E."/>
            <person name="Tice H."/>
            <person name="Bruce D."/>
            <person name="Goodwin L."/>
            <person name="Pitluck S."/>
            <person name="Saunders E."/>
            <person name="Brettin T."/>
            <person name="Detter J.C."/>
            <person name="Han C."/>
            <person name="Larimer F."/>
            <person name="Land M."/>
            <person name="Hauser L."/>
            <person name="Kyrpides N."/>
            <person name="Ovchinnikova G."/>
            <person name="Kostka J."/>
            <person name="Richardson P."/>
        </authorList>
    </citation>
    <scope>NUCLEOTIDE SEQUENCE [LARGE SCALE GENOMIC DNA]</scope>
    <source>
        <strain evidence="4">DSM 22248 / JCM 15807 / FRC-32</strain>
    </source>
</reference>
<dbReference type="PROSITE" id="PS50005">
    <property type="entry name" value="TPR"/>
    <property type="match status" value="2"/>
</dbReference>
<proteinExistence type="inferred from homology"/>
<dbReference type="Pfam" id="PF13174">
    <property type="entry name" value="TPR_6"/>
    <property type="match status" value="1"/>
</dbReference>
<keyword evidence="4" id="KW-1185">Reference proteome</keyword>
<dbReference type="Gene3D" id="1.25.40.10">
    <property type="entry name" value="Tetratricopeptide repeat domain"/>
    <property type="match status" value="1"/>
</dbReference>
<dbReference type="HAMAP" id="MF_02066">
    <property type="entry name" value="CpoB"/>
    <property type="match status" value="1"/>
</dbReference>
<dbReference type="RefSeq" id="WP_012646186.1">
    <property type="nucleotide sequence ID" value="NC_011979.1"/>
</dbReference>
<dbReference type="InterPro" id="IPR011990">
    <property type="entry name" value="TPR-like_helical_dom_sf"/>
</dbReference>
<evidence type="ECO:0000313" key="3">
    <source>
        <dbReference type="EMBL" id="ACM19457.1"/>
    </source>
</evidence>
<evidence type="ECO:0000256" key="2">
    <source>
        <dbReference type="SAM" id="Coils"/>
    </source>
</evidence>
<dbReference type="GO" id="GO:0051301">
    <property type="term" value="P:cell division"/>
    <property type="evidence" value="ECO:0007669"/>
    <property type="project" value="InterPro"/>
</dbReference>
<dbReference type="InterPro" id="IPR019734">
    <property type="entry name" value="TPR_rpt"/>
</dbReference>
<dbReference type="AlphaFoldDB" id="B9M347"/>
<dbReference type="STRING" id="316067.Geob_1097"/>
<dbReference type="KEGG" id="geo:Geob_1097"/>
<dbReference type="SUPFAM" id="SSF48452">
    <property type="entry name" value="TPR-like"/>
    <property type="match status" value="1"/>
</dbReference>
<organism evidence="3 4">
    <name type="scientific">Geotalea daltonii (strain DSM 22248 / JCM 15807 / FRC-32)</name>
    <name type="common">Geobacter daltonii</name>
    <dbReference type="NCBI Taxonomy" id="316067"/>
    <lineage>
        <taxon>Bacteria</taxon>
        <taxon>Pseudomonadati</taxon>
        <taxon>Thermodesulfobacteriota</taxon>
        <taxon>Desulfuromonadia</taxon>
        <taxon>Geobacterales</taxon>
        <taxon>Geobacteraceae</taxon>
        <taxon>Geotalea</taxon>
    </lineage>
</organism>
<dbReference type="EMBL" id="CP001390">
    <property type="protein sequence ID" value="ACM19457.1"/>
    <property type="molecule type" value="Genomic_DNA"/>
</dbReference>
<keyword evidence="1" id="KW-0802">TPR repeat</keyword>
<evidence type="ECO:0000256" key="1">
    <source>
        <dbReference type="PROSITE-ProRule" id="PRU00339"/>
    </source>
</evidence>
<sequence>MQFVRRGLPLIFIIALAGCATRETVDSMQRDMDEMKSRLFKMEKDIGGMRSETKEGIDKTIKDFHKEMESQRKGAADLQATLDSTKVDMQVLTGKVDDVRVLAQKPADDLALLKEDTDRRLAAMEDRLARLDKGFDEFQKKMAEAKAAEAEQTPEALYQKGLETLRKGDPQKSREYLSRFLELFPKHDLAANVHYWLGETYYSEKKYDQAILEFQEIIKNYSGNEKIPAAMLKQAMAFKELGDAKSARYVYKKVAEDYPHTDEARIAKEKLKDLK</sequence>
<dbReference type="eggNOG" id="COG1729">
    <property type="taxonomic scope" value="Bacteria"/>
</dbReference>
<feature type="repeat" description="TPR" evidence="1">
    <location>
        <begin position="191"/>
        <end position="224"/>
    </location>
</feature>
<evidence type="ECO:0000313" key="4">
    <source>
        <dbReference type="Proteomes" id="UP000007721"/>
    </source>
</evidence>
<dbReference type="SMART" id="SM00028">
    <property type="entry name" value="TPR"/>
    <property type="match status" value="2"/>
</dbReference>
<dbReference type="HOGENOM" id="CLU_044315_3_0_7"/>
<dbReference type="NCBIfam" id="TIGR02795">
    <property type="entry name" value="tol_pal_ybgF"/>
    <property type="match status" value="1"/>
</dbReference>
<dbReference type="PROSITE" id="PS51257">
    <property type="entry name" value="PROKAR_LIPOPROTEIN"/>
    <property type="match status" value="1"/>
</dbReference>
<dbReference type="Proteomes" id="UP000007721">
    <property type="component" value="Chromosome"/>
</dbReference>